<dbReference type="OrthoDB" id="1144206at2"/>
<protein>
    <submittedName>
        <fullName evidence="1">Uncharacterized protein</fullName>
    </submittedName>
</protein>
<dbReference type="KEGG" id="noj:EJ995_10240"/>
<accession>A0A3S9MZP3</accession>
<sequence length="117" mass="13276">MSQSNSLIVVSEDTCYNPVNIYSKNGIHVIAFFEWSDKFSFASVVFSQMPGDKQVGKVKFQNEMIHITLEQGAKPLKTFNLNKKLEKNKEYPTVIDLNDHKIEDPTVSGGTIIRRNP</sequence>
<evidence type="ECO:0000313" key="1">
    <source>
        <dbReference type="EMBL" id="AZQ44604.1"/>
    </source>
</evidence>
<dbReference type="RefSeq" id="WP_126448204.1">
    <property type="nucleotide sequence ID" value="NZ_CP034549.1"/>
</dbReference>
<organism evidence="1 2">
    <name type="scientific">Nonlabens ponticola</name>
    <dbReference type="NCBI Taxonomy" id="2496866"/>
    <lineage>
        <taxon>Bacteria</taxon>
        <taxon>Pseudomonadati</taxon>
        <taxon>Bacteroidota</taxon>
        <taxon>Flavobacteriia</taxon>
        <taxon>Flavobacteriales</taxon>
        <taxon>Flavobacteriaceae</taxon>
        <taxon>Nonlabens</taxon>
    </lineage>
</organism>
<gene>
    <name evidence="1" type="ORF">EJ995_10240</name>
</gene>
<dbReference type="EMBL" id="CP034549">
    <property type="protein sequence ID" value="AZQ44604.1"/>
    <property type="molecule type" value="Genomic_DNA"/>
</dbReference>
<name>A0A3S9MZP3_9FLAO</name>
<proteinExistence type="predicted"/>
<dbReference type="AlphaFoldDB" id="A0A3S9MZP3"/>
<reference evidence="1 2" key="1">
    <citation type="submission" date="2018-12" db="EMBL/GenBank/DDBJ databases">
        <title>Complete genome of Nonlabens sp. MJ115.</title>
        <authorList>
            <person name="Choi H.S."/>
            <person name="Jung J."/>
        </authorList>
    </citation>
    <scope>NUCLEOTIDE SEQUENCE [LARGE SCALE GENOMIC DNA]</scope>
    <source>
        <strain evidence="1 2">MJ115</strain>
    </source>
</reference>
<evidence type="ECO:0000313" key="2">
    <source>
        <dbReference type="Proteomes" id="UP000279600"/>
    </source>
</evidence>
<keyword evidence="2" id="KW-1185">Reference proteome</keyword>
<dbReference type="Proteomes" id="UP000279600">
    <property type="component" value="Chromosome"/>
</dbReference>